<dbReference type="Pfam" id="PF05267">
    <property type="entry name" value="DUF725"/>
    <property type="match status" value="1"/>
</dbReference>
<dbReference type="AlphaFoldDB" id="A0A1I8MIR9"/>
<feature type="chain" id="PRO_5044560428" description="Protein TsetseEP domain-containing protein" evidence="1">
    <location>
        <begin position="20"/>
        <end position="192"/>
    </location>
</feature>
<keyword evidence="1" id="KW-0732">Signal</keyword>
<dbReference type="EnsemblMetazoa" id="MDOA005314-RA">
    <property type="protein sequence ID" value="MDOA005314-PA"/>
    <property type="gene ID" value="MDOA005314"/>
</dbReference>
<sequence length="192" mass="21355">MSNLFVLALLIGISNACHAASLPTTNNVQLFAERRLSSFLLEATARNSPRNIVCFEEYLPKLNQLTDEYEQAYGSCLNATANSKQRVESEVAKDRSNVEALAEDVCQLYSKCSTVVASADFFECYFNASEQAAVNSYTIQTTSKSKSQYIQLRYQTIQYDETVCTDTCKATYVEETTKTYAELDKCLAGLSA</sequence>
<feature type="signal peptide" evidence="1">
    <location>
        <begin position="1"/>
        <end position="19"/>
    </location>
</feature>
<name>A0A1I8MIR9_MUSDO</name>
<dbReference type="VEuPathDB" id="VectorBase:MDOA005314"/>
<dbReference type="KEGG" id="mde:101888244"/>
<organism evidence="3">
    <name type="scientific">Musca domestica</name>
    <name type="common">House fly</name>
    <dbReference type="NCBI Taxonomy" id="7370"/>
    <lineage>
        <taxon>Eukaryota</taxon>
        <taxon>Metazoa</taxon>
        <taxon>Ecdysozoa</taxon>
        <taxon>Arthropoda</taxon>
        <taxon>Hexapoda</taxon>
        <taxon>Insecta</taxon>
        <taxon>Pterygota</taxon>
        <taxon>Neoptera</taxon>
        <taxon>Endopterygota</taxon>
        <taxon>Diptera</taxon>
        <taxon>Brachycera</taxon>
        <taxon>Muscomorpha</taxon>
        <taxon>Muscoidea</taxon>
        <taxon>Muscidae</taxon>
        <taxon>Musca</taxon>
    </lineage>
</organism>
<evidence type="ECO:0000256" key="1">
    <source>
        <dbReference type="SAM" id="SignalP"/>
    </source>
</evidence>
<dbReference type="InterPro" id="IPR007931">
    <property type="entry name" value="TsetseEP"/>
</dbReference>
<dbReference type="VEuPathDB" id="VectorBase:MDOMA2_014812"/>
<evidence type="ECO:0000259" key="2">
    <source>
        <dbReference type="Pfam" id="PF05267"/>
    </source>
</evidence>
<dbReference type="OrthoDB" id="8054395at2759"/>
<proteinExistence type="predicted"/>
<feature type="domain" description="Protein TsetseEP" evidence="2">
    <location>
        <begin position="52"/>
        <end position="167"/>
    </location>
</feature>
<reference evidence="3" key="1">
    <citation type="submission" date="2020-05" db="UniProtKB">
        <authorList>
            <consortium name="EnsemblMetazoa"/>
        </authorList>
    </citation>
    <scope>IDENTIFICATION</scope>
    <source>
        <strain evidence="3">Aabys</strain>
    </source>
</reference>
<evidence type="ECO:0000313" key="3">
    <source>
        <dbReference type="EnsemblMetazoa" id="MDOA005314-PA"/>
    </source>
</evidence>
<accession>A0A1I8MIR9</accession>
<gene>
    <name evidence="3" type="primary">101888244</name>
</gene>
<protein>
    <recommendedName>
        <fullName evidence="2">Protein TsetseEP domain-containing protein</fullName>
    </recommendedName>
</protein>
<dbReference type="RefSeq" id="XP_005179709.2">
    <property type="nucleotide sequence ID" value="XM_005179652.4"/>
</dbReference>
<dbReference type="STRING" id="7370.A0A1I8MIR9"/>